<protein>
    <submittedName>
        <fullName evidence="1">Uncharacterized protein</fullName>
    </submittedName>
</protein>
<sequence>MKIDDPSYALGQFFGGVELETCTDPGVSRPRVKAVTVFPPTMRVEFPRNLREMFPLGTRFKATVKVCQKTVDGEPNGPPYLKAYDISVIAASVPDEGLMAKVRKGSISGLSYEYHWVTKR</sequence>
<evidence type="ECO:0000313" key="2">
    <source>
        <dbReference type="Proteomes" id="UP000628984"/>
    </source>
</evidence>
<dbReference type="AlphaFoldDB" id="A0A918J3T1"/>
<accession>A0A918J3T1</accession>
<dbReference type="EMBL" id="BMYQ01000022">
    <property type="protein sequence ID" value="GGW46065.1"/>
    <property type="molecule type" value="Genomic_DNA"/>
</dbReference>
<reference evidence="1" key="1">
    <citation type="journal article" date="2014" name="Int. J. Syst. Evol. Microbiol.">
        <title>Complete genome sequence of Corynebacterium casei LMG S-19264T (=DSM 44701T), isolated from a smear-ripened cheese.</title>
        <authorList>
            <consortium name="US DOE Joint Genome Institute (JGI-PGF)"/>
            <person name="Walter F."/>
            <person name="Albersmeier A."/>
            <person name="Kalinowski J."/>
            <person name="Ruckert C."/>
        </authorList>
    </citation>
    <scope>NUCLEOTIDE SEQUENCE</scope>
    <source>
        <strain evidence="1">KCTC 23714</strain>
    </source>
</reference>
<name>A0A918J3T1_9RHOB</name>
<organism evidence="1 2">
    <name type="scientific">Gemmobacter lanyuensis</name>
    <dbReference type="NCBI Taxonomy" id="1054497"/>
    <lineage>
        <taxon>Bacteria</taxon>
        <taxon>Pseudomonadati</taxon>
        <taxon>Pseudomonadota</taxon>
        <taxon>Alphaproteobacteria</taxon>
        <taxon>Rhodobacterales</taxon>
        <taxon>Paracoccaceae</taxon>
        <taxon>Gemmobacter</taxon>
    </lineage>
</organism>
<keyword evidence="2" id="KW-1185">Reference proteome</keyword>
<reference evidence="1" key="2">
    <citation type="submission" date="2020-09" db="EMBL/GenBank/DDBJ databases">
        <authorList>
            <person name="Sun Q."/>
            <person name="Kim S."/>
        </authorList>
    </citation>
    <scope>NUCLEOTIDE SEQUENCE</scope>
    <source>
        <strain evidence="1">KCTC 23714</strain>
    </source>
</reference>
<proteinExistence type="predicted"/>
<comment type="caution">
    <text evidence="1">The sequence shown here is derived from an EMBL/GenBank/DDBJ whole genome shotgun (WGS) entry which is preliminary data.</text>
</comment>
<dbReference type="RefSeq" id="WP_189381996.1">
    <property type="nucleotide sequence ID" value="NZ_BMYQ01000022.1"/>
</dbReference>
<dbReference type="Proteomes" id="UP000628984">
    <property type="component" value="Unassembled WGS sequence"/>
</dbReference>
<evidence type="ECO:0000313" key="1">
    <source>
        <dbReference type="EMBL" id="GGW46065.1"/>
    </source>
</evidence>
<gene>
    <name evidence="1" type="ORF">GCM10011452_37510</name>
</gene>